<dbReference type="STRING" id="270918.APR42_04315"/>
<reference evidence="4" key="1">
    <citation type="submission" date="2015-10" db="EMBL/GenBank/DDBJ databases">
        <title>Draft genome sequence of Salegentibacter mishustinae KCTC 12263.</title>
        <authorList>
            <person name="Lin W."/>
            <person name="Zheng Q."/>
        </authorList>
    </citation>
    <scope>NUCLEOTIDE SEQUENCE [LARGE SCALE GENOMIC DNA]</scope>
    <source>
        <strain evidence="4">KCTC 12263</strain>
    </source>
</reference>
<keyword evidence="5" id="KW-1185">Reference proteome</keyword>
<dbReference type="RefSeq" id="WP_057481633.1">
    <property type="nucleotide sequence ID" value="NZ_BMWR01000003.1"/>
</dbReference>
<dbReference type="OrthoDB" id="981508at2"/>
<comment type="caution">
    <text evidence="4">The sequence shown here is derived from an EMBL/GenBank/DDBJ whole genome shotgun (WGS) entry which is preliminary data.</text>
</comment>
<dbReference type="SUPFAM" id="SSF52540">
    <property type="entry name" value="P-loop containing nucleoside triphosphate hydrolases"/>
    <property type="match status" value="1"/>
</dbReference>
<feature type="domain" description="Sulfotransferase" evidence="3">
    <location>
        <begin position="15"/>
        <end position="225"/>
    </location>
</feature>
<accession>A0A0Q9ZAI8</accession>
<evidence type="ECO:0000313" key="4">
    <source>
        <dbReference type="EMBL" id="KRG29161.1"/>
    </source>
</evidence>
<name>A0A0Q9ZAI8_9FLAO</name>
<evidence type="ECO:0000256" key="2">
    <source>
        <dbReference type="ARBA" id="ARBA00023180"/>
    </source>
</evidence>
<dbReference type="GO" id="GO:0008146">
    <property type="term" value="F:sulfotransferase activity"/>
    <property type="evidence" value="ECO:0007669"/>
    <property type="project" value="InterPro"/>
</dbReference>
<dbReference type="Proteomes" id="UP000051643">
    <property type="component" value="Unassembled WGS sequence"/>
</dbReference>
<evidence type="ECO:0000256" key="1">
    <source>
        <dbReference type="ARBA" id="ARBA00022679"/>
    </source>
</evidence>
<dbReference type="EMBL" id="LKTP01000012">
    <property type="protein sequence ID" value="KRG29161.1"/>
    <property type="molecule type" value="Genomic_DNA"/>
</dbReference>
<dbReference type="AlphaFoldDB" id="A0A0Q9ZAI8"/>
<dbReference type="Pfam" id="PF00685">
    <property type="entry name" value="Sulfotransfer_1"/>
    <property type="match status" value="1"/>
</dbReference>
<dbReference type="InterPro" id="IPR027417">
    <property type="entry name" value="P-loop_NTPase"/>
</dbReference>
<keyword evidence="1" id="KW-0808">Transferase</keyword>
<proteinExistence type="predicted"/>
<protein>
    <recommendedName>
        <fullName evidence="3">Sulfotransferase domain-containing protein</fullName>
    </recommendedName>
</protein>
<evidence type="ECO:0000313" key="5">
    <source>
        <dbReference type="Proteomes" id="UP000051643"/>
    </source>
</evidence>
<dbReference type="PANTHER" id="PTHR10605:SF56">
    <property type="entry name" value="BIFUNCTIONAL HEPARAN SULFATE N-DEACETYLASE_N-SULFOTRANSFERASE"/>
    <property type="match status" value="1"/>
</dbReference>
<dbReference type="InterPro" id="IPR037359">
    <property type="entry name" value="NST/OST"/>
</dbReference>
<dbReference type="InterPro" id="IPR000863">
    <property type="entry name" value="Sulfotransferase_dom"/>
</dbReference>
<gene>
    <name evidence="4" type="ORF">APR42_04315</name>
</gene>
<dbReference type="Gene3D" id="3.40.50.300">
    <property type="entry name" value="P-loop containing nucleotide triphosphate hydrolases"/>
    <property type="match status" value="1"/>
</dbReference>
<organism evidence="4 5">
    <name type="scientific">Salegentibacter mishustinae</name>
    <dbReference type="NCBI Taxonomy" id="270918"/>
    <lineage>
        <taxon>Bacteria</taxon>
        <taxon>Pseudomonadati</taxon>
        <taxon>Bacteroidota</taxon>
        <taxon>Flavobacteriia</taxon>
        <taxon>Flavobacteriales</taxon>
        <taxon>Flavobacteriaceae</taxon>
        <taxon>Salegentibacter</taxon>
    </lineage>
</organism>
<evidence type="ECO:0000259" key="3">
    <source>
        <dbReference type="Pfam" id="PF00685"/>
    </source>
</evidence>
<dbReference type="PANTHER" id="PTHR10605">
    <property type="entry name" value="HEPARAN SULFATE SULFOTRANSFERASE"/>
    <property type="match status" value="1"/>
</dbReference>
<sequence>MDLQYWKCPIPEKLPDFIIGGAMKSGTSTLHQILDAHPEVNISKRELHFFDIDNIEEHNDFYIYNRNKKTWKSPYLEENPKFFWDWYLSNFKYEKKSLVGEDSTTYLASKRAAERISIQEKPIKLLFLLRHPTKRAFSHYNHLVKTGRALYNFEDTLKYKPQSILNRSLYKTQLDYYYHFLPNENIKVILFEDLVSDITHTVKDVADFLGLDFNQFNREAFKIHANKTLVPKNLKTKLYFNKKLYRYRSNKPISNLPISIDYLNRPKFKELVYLKIENLINPLCEKKPEGMRLETQEFLDKYFRRELYGLDELTGKDILKRWFP</sequence>
<keyword evidence="2" id="KW-0325">Glycoprotein</keyword>